<evidence type="ECO:0000256" key="5">
    <source>
        <dbReference type="ARBA" id="ARBA00022963"/>
    </source>
</evidence>
<dbReference type="InterPro" id="IPR018247">
    <property type="entry name" value="EF_Hand_1_Ca_BS"/>
</dbReference>
<keyword evidence="4" id="KW-0378">Hydrolase</keyword>
<gene>
    <name evidence="9" type="ORF">ARTHRO_60528</name>
</gene>
<evidence type="ECO:0000313" key="10">
    <source>
        <dbReference type="Proteomes" id="UP000032946"/>
    </source>
</evidence>
<evidence type="ECO:0000256" key="6">
    <source>
        <dbReference type="ARBA" id="ARBA00023098"/>
    </source>
</evidence>
<evidence type="ECO:0000256" key="3">
    <source>
        <dbReference type="ARBA" id="ARBA00012027"/>
    </source>
</evidence>
<dbReference type="RefSeq" id="WP_006623173.1">
    <property type="nucleotide sequence ID" value="NZ_FO818640.1"/>
</dbReference>
<dbReference type="Pfam" id="PF13091">
    <property type="entry name" value="PLDc_2"/>
    <property type="match status" value="2"/>
</dbReference>
<evidence type="ECO:0000259" key="8">
    <source>
        <dbReference type="PROSITE" id="PS50035"/>
    </source>
</evidence>
<keyword evidence="10" id="KW-1185">Reference proteome</keyword>
<dbReference type="SUPFAM" id="SSF56024">
    <property type="entry name" value="Phospholipase D/nuclease"/>
    <property type="match status" value="2"/>
</dbReference>
<dbReference type="InterPro" id="IPR051406">
    <property type="entry name" value="PLD_domain"/>
</dbReference>
<dbReference type="InterPro" id="IPR025202">
    <property type="entry name" value="PLD-like_dom"/>
</dbReference>
<dbReference type="Gene3D" id="1.10.150.320">
    <property type="entry name" value="Photosystem II 12 kDa extrinsic protein"/>
    <property type="match status" value="1"/>
</dbReference>
<sequence length="551" mass="61271">MVRLLPVTRLFGLGASLVFILNSCACNSHSIRSNHNASVQPLVDPLPQDPQIRVYFNHSQASVYTEPYRPKTRLGDNLEQIIVDAINSASQSVDVAIQELRLPKIAQALVNQHQKGVRVRVIIENEYSRPFSDFTPAEIAAFSDREKGRYQEFMHLADLNQNGRLEPEEINQRDALVMLANANVPLIDDTEDGSKGSGLMHHKFVIVDQNTVIVTSANFTTSDIHGDFYSAESRGNPNNLLSINSRELAAIFTREFEIMWGDGPGGENDSLFGINKPHRGVKQVSVGQGTVTVQFAPISATRPWENSVNGLIAQTLQRARNDINFALFVFSAQELSDTLKTVHQRGVEIRGLIEVGFAYRYYSEALDMMGIALPNNCRYQPGNNPWSQPISTVGVPNLAEGDRLHHKFAVIDDQIVITGSHNWSRAANHSNDETLLVVNNPTVNAHFQREFERLYQNSSLGVPGWLLSRIEREKQNCGGVIETPFHPSGEIININTASQPELESLPGIGPGLAQRIIEARSQQPFTSLDDVTRVSGIGPKTIERWENLVTW</sequence>
<feature type="chain" id="PRO_5040292816" description="phospholipase D" evidence="7">
    <location>
        <begin position="26"/>
        <end position="551"/>
    </location>
</feature>
<dbReference type="GO" id="GO:0016042">
    <property type="term" value="P:lipid catabolic process"/>
    <property type="evidence" value="ECO:0007669"/>
    <property type="project" value="UniProtKB-KW"/>
</dbReference>
<dbReference type="Proteomes" id="UP000032946">
    <property type="component" value="Chromosome"/>
</dbReference>
<dbReference type="SMART" id="SM00278">
    <property type="entry name" value="HhH1"/>
    <property type="match status" value="2"/>
</dbReference>
<feature type="signal peptide" evidence="7">
    <location>
        <begin position="1"/>
        <end position="25"/>
    </location>
</feature>
<feature type="domain" description="PLD phosphodiesterase" evidence="8">
    <location>
        <begin position="400"/>
        <end position="427"/>
    </location>
</feature>
<dbReference type="SUPFAM" id="SSF47781">
    <property type="entry name" value="RuvA domain 2-like"/>
    <property type="match status" value="1"/>
</dbReference>
<dbReference type="Pfam" id="PF12836">
    <property type="entry name" value="HHH_3"/>
    <property type="match status" value="1"/>
</dbReference>
<evidence type="ECO:0000256" key="7">
    <source>
        <dbReference type="SAM" id="SignalP"/>
    </source>
</evidence>
<dbReference type="GO" id="GO:0016891">
    <property type="term" value="F:RNA endonuclease activity producing 5'-phosphomonoesters, hydrolytic mechanism"/>
    <property type="evidence" value="ECO:0007669"/>
    <property type="project" value="TreeGrafter"/>
</dbReference>
<comment type="similarity">
    <text evidence="2">Belongs to the phospholipase D family.</text>
</comment>
<dbReference type="EMBL" id="FO818640">
    <property type="protein sequence ID" value="CDM97927.1"/>
    <property type="molecule type" value="Genomic_DNA"/>
</dbReference>
<organism evidence="9 10">
    <name type="scientific">Limnospira indica PCC 8005</name>
    <dbReference type="NCBI Taxonomy" id="376219"/>
    <lineage>
        <taxon>Bacteria</taxon>
        <taxon>Bacillati</taxon>
        <taxon>Cyanobacteriota</taxon>
        <taxon>Cyanophyceae</taxon>
        <taxon>Oscillatoriophycideae</taxon>
        <taxon>Oscillatoriales</taxon>
        <taxon>Sirenicapillariaceae</taxon>
        <taxon>Limnospira</taxon>
    </lineage>
</organism>
<dbReference type="GO" id="GO:0006793">
    <property type="term" value="P:phosphorus metabolic process"/>
    <property type="evidence" value="ECO:0007669"/>
    <property type="project" value="UniProtKB-ARBA"/>
</dbReference>
<dbReference type="InterPro" id="IPR010994">
    <property type="entry name" value="RuvA_2-like"/>
</dbReference>
<dbReference type="AlphaFoldDB" id="A0A9P1KKG7"/>
<keyword evidence="7" id="KW-0732">Signal</keyword>
<dbReference type="GO" id="GO:0003677">
    <property type="term" value="F:DNA binding"/>
    <property type="evidence" value="ECO:0007669"/>
    <property type="project" value="InterPro"/>
</dbReference>
<dbReference type="SMART" id="SM00155">
    <property type="entry name" value="PLDc"/>
    <property type="match status" value="2"/>
</dbReference>
<dbReference type="PANTHER" id="PTHR43856:SF1">
    <property type="entry name" value="MITOCHONDRIAL CARDIOLIPIN HYDROLASE"/>
    <property type="match status" value="1"/>
</dbReference>
<dbReference type="PROSITE" id="PS50035">
    <property type="entry name" value="PLD"/>
    <property type="match status" value="2"/>
</dbReference>
<dbReference type="Gene3D" id="3.30.870.10">
    <property type="entry name" value="Endonuclease Chain A"/>
    <property type="match status" value="2"/>
</dbReference>
<proteinExistence type="inferred from homology"/>
<dbReference type="CDD" id="cd09173">
    <property type="entry name" value="PLDc_Nuc_like_unchar1_2"/>
    <property type="match status" value="1"/>
</dbReference>
<dbReference type="GO" id="GO:0006281">
    <property type="term" value="P:DNA repair"/>
    <property type="evidence" value="ECO:0007669"/>
    <property type="project" value="InterPro"/>
</dbReference>
<evidence type="ECO:0000256" key="4">
    <source>
        <dbReference type="ARBA" id="ARBA00022801"/>
    </source>
</evidence>
<dbReference type="InterPro" id="IPR003583">
    <property type="entry name" value="Hlx-hairpin-Hlx_DNA-bd_motif"/>
</dbReference>
<dbReference type="GO" id="GO:0004630">
    <property type="term" value="F:phospholipase D activity"/>
    <property type="evidence" value="ECO:0007669"/>
    <property type="project" value="UniProtKB-EC"/>
</dbReference>
<dbReference type="EC" id="3.1.4.4" evidence="3"/>
<dbReference type="InterPro" id="IPR001736">
    <property type="entry name" value="PLipase_D/transphosphatidylase"/>
</dbReference>
<accession>A0A9P1KKG7</accession>
<dbReference type="PANTHER" id="PTHR43856">
    <property type="entry name" value="CARDIOLIPIN HYDROLASE"/>
    <property type="match status" value="1"/>
</dbReference>
<comment type="catalytic activity">
    <reaction evidence="1">
        <text>a 1,2-diacyl-sn-glycero-3-phosphocholine + H2O = a 1,2-diacyl-sn-glycero-3-phosphate + choline + H(+)</text>
        <dbReference type="Rhea" id="RHEA:14445"/>
        <dbReference type="ChEBI" id="CHEBI:15354"/>
        <dbReference type="ChEBI" id="CHEBI:15377"/>
        <dbReference type="ChEBI" id="CHEBI:15378"/>
        <dbReference type="ChEBI" id="CHEBI:57643"/>
        <dbReference type="ChEBI" id="CHEBI:58608"/>
        <dbReference type="EC" id="3.1.4.4"/>
    </reaction>
</comment>
<keyword evidence="6" id="KW-0443">Lipid metabolism</keyword>
<evidence type="ECO:0000256" key="1">
    <source>
        <dbReference type="ARBA" id="ARBA00000798"/>
    </source>
</evidence>
<keyword evidence="5" id="KW-0442">Lipid degradation</keyword>
<dbReference type="PROSITE" id="PS00018">
    <property type="entry name" value="EF_HAND_1"/>
    <property type="match status" value="1"/>
</dbReference>
<reference evidence="9 10" key="1">
    <citation type="submission" date="2014-02" db="EMBL/GenBank/DDBJ databases">
        <authorList>
            <person name="Genoscope - CEA"/>
        </authorList>
    </citation>
    <scope>NUCLEOTIDE SEQUENCE [LARGE SCALE GENOMIC DNA]</scope>
    <source>
        <strain evidence="9 10">PCC 8005</strain>
    </source>
</reference>
<evidence type="ECO:0000313" key="9">
    <source>
        <dbReference type="EMBL" id="CDM97927.1"/>
    </source>
</evidence>
<evidence type="ECO:0000256" key="2">
    <source>
        <dbReference type="ARBA" id="ARBA00008664"/>
    </source>
</evidence>
<protein>
    <recommendedName>
        <fullName evidence="3">phospholipase D</fullName>
        <ecNumber evidence="3">3.1.4.4</ecNumber>
    </recommendedName>
</protein>
<name>A0A9P1KKG7_9CYAN</name>
<dbReference type="CDD" id="cd09116">
    <property type="entry name" value="PLDc_Nuc_like"/>
    <property type="match status" value="1"/>
</dbReference>
<feature type="domain" description="PLD phosphodiesterase" evidence="8">
    <location>
        <begin position="196"/>
        <end position="223"/>
    </location>
</feature>